<keyword evidence="4 8" id="KW-0808">Transferase</keyword>
<dbReference type="Pfam" id="PF00358">
    <property type="entry name" value="PTS_EIIA_1"/>
    <property type="match status" value="1"/>
</dbReference>
<dbReference type="AlphaFoldDB" id="A0A376H9G9"/>
<dbReference type="GO" id="GO:0016301">
    <property type="term" value="F:kinase activity"/>
    <property type="evidence" value="ECO:0007669"/>
    <property type="project" value="UniProtKB-KW"/>
</dbReference>
<keyword evidence="2" id="KW-0813">Transport</keyword>
<dbReference type="RefSeq" id="WP_071870122.1">
    <property type="nucleotide sequence ID" value="NZ_JAJGOJ010000001.1"/>
</dbReference>
<dbReference type="Gene3D" id="2.70.70.10">
    <property type="entry name" value="Glucose Permease (Domain IIA)"/>
    <property type="match status" value="1"/>
</dbReference>
<keyword evidence="9" id="KW-1185">Reference proteome</keyword>
<reference evidence="8 9" key="1">
    <citation type="submission" date="2018-06" db="EMBL/GenBank/DDBJ databases">
        <authorList>
            <consortium name="Pathogen Informatics"/>
            <person name="Doyle S."/>
        </authorList>
    </citation>
    <scope>NUCLEOTIDE SEQUENCE [LARGE SCALE GENOMIC DNA]</scope>
    <source>
        <strain evidence="8 9">NCTC12360</strain>
    </source>
</reference>
<dbReference type="OrthoDB" id="9769191at2"/>
<evidence type="ECO:0000256" key="4">
    <source>
        <dbReference type="ARBA" id="ARBA00022679"/>
    </source>
</evidence>
<organism evidence="8 9">
    <name type="scientific">Enterococcus gallinarum</name>
    <dbReference type="NCBI Taxonomy" id="1353"/>
    <lineage>
        <taxon>Bacteria</taxon>
        <taxon>Bacillati</taxon>
        <taxon>Bacillota</taxon>
        <taxon>Bacilli</taxon>
        <taxon>Lactobacillales</taxon>
        <taxon>Enterococcaceae</taxon>
        <taxon>Enterococcus</taxon>
    </lineage>
</organism>
<keyword evidence="5" id="KW-0598">Phosphotransferase system</keyword>
<accession>A0A376H9G9</accession>
<dbReference type="InterPro" id="IPR050890">
    <property type="entry name" value="PTS_EIIA_component"/>
</dbReference>
<proteinExistence type="predicted"/>
<comment type="subcellular location">
    <subcellularLocation>
        <location evidence="1">Cytoplasm</location>
    </subcellularLocation>
</comment>
<keyword evidence="6" id="KW-0418">Kinase</keyword>
<evidence type="ECO:0000313" key="9">
    <source>
        <dbReference type="Proteomes" id="UP000254807"/>
    </source>
</evidence>
<evidence type="ECO:0000256" key="1">
    <source>
        <dbReference type="ARBA" id="ARBA00004496"/>
    </source>
</evidence>
<evidence type="ECO:0000259" key="7">
    <source>
        <dbReference type="PROSITE" id="PS51093"/>
    </source>
</evidence>
<dbReference type="PANTHER" id="PTHR45008:SF1">
    <property type="entry name" value="PTS SYSTEM GLUCOSE-SPECIFIC EIIA COMPONENT"/>
    <property type="match status" value="1"/>
</dbReference>
<dbReference type="SUPFAM" id="SSF51261">
    <property type="entry name" value="Duplicated hybrid motif"/>
    <property type="match status" value="1"/>
</dbReference>
<dbReference type="GO" id="GO:0005737">
    <property type="term" value="C:cytoplasm"/>
    <property type="evidence" value="ECO:0007669"/>
    <property type="project" value="UniProtKB-SubCell"/>
</dbReference>
<evidence type="ECO:0000256" key="2">
    <source>
        <dbReference type="ARBA" id="ARBA00022448"/>
    </source>
</evidence>
<dbReference type="InterPro" id="IPR001127">
    <property type="entry name" value="PTS_EIIA_1_perm"/>
</dbReference>
<sequence>MFFSKKNWLQAPASGNVLPIEEVGDAVFSSKMMGGGFAITEHDGQVFAPVSGIVQDIFPTKHAISLKTDHGAIVLLHMGLETVEMKGAPFTILVEKGQRIQPSDLLAQMDIAALEEADKDSVLIVVLVESDGTLKNEKGHVHFGEKLFHYKSFV</sequence>
<dbReference type="InterPro" id="IPR011055">
    <property type="entry name" value="Dup_hybrid_motif"/>
</dbReference>
<dbReference type="PROSITE" id="PS51093">
    <property type="entry name" value="PTS_EIIA_TYPE_1"/>
    <property type="match status" value="1"/>
</dbReference>
<dbReference type="Proteomes" id="UP000254807">
    <property type="component" value="Unassembled WGS sequence"/>
</dbReference>
<dbReference type="GO" id="GO:0009401">
    <property type="term" value="P:phosphoenolpyruvate-dependent sugar phosphotransferase system"/>
    <property type="evidence" value="ECO:0007669"/>
    <property type="project" value="UniProtKB-KW"/>
</dbReference>
<evidence type="ECO:0000313" key="8">
    <source>
        <dbReference type="EMBL" id="STD84789.1"/>
    </source>
</evidence>
<dbReference type="PANTHER" id="PTHR45008">
    <property type="entry name" value="PTS SYSTEM GLUCOSE-SPECIFIC EIIA COMPONENT"/>
    <property type="match status" value="1"/>
</dbReference>
<protein>
    <submittedName>
        <fullName evidence="8">PTS system, IICBA component</fullName>
        <ecNumber evidence="8">2.7.1.-</ecNumber>
    </submittedName>
</protein>
<dbReference type="EC" id="2.7.1.-" evidence="8"/>
<evidence type="ECO:0000256" key="6">
    <source>
        <dbReference type="ARBA" id="ARBA00022777"/>
    </source>
</evidence>
<dbReference type="PROSITE" id="PS00371">
    <property type="entry name" value="PTS_EIIA_TYPE_1_HIS"/>
    <property type="match status" value="1"/>
</dbReference>
<feature type="domain" description="PTS EIIA type-1" evidence="7">
    <location>
        <begin position="25"/>
        <end position="129"/>
    </location>
</feature>
<keyword evidence="3" id="KW-0762">Sugar transport</keyword>
<evidence type="ECO:0000256" key="5">
    <source>
        <dbReference type="ARBA" id="ARBA00022683"/>
    </source>
</evidence>
<name>A0A376H9G9_ENTGA</name>
<dbReference type="NCBIfam" id="TIGR00830">
    <property type="entry name" value="PTBA"/>
    <property type="match status" value="1"/>
</dbReference>
<gene>
    <name evidence="8" type="primary">ptsG_2</name>
    <name evidence="8" type="ORF">NCTC12360_03336</name>
</gene>
<dbReference type="EMBL" id="UFYW01000001">
    <property type="protein sequence ID" value="STD84789.1"/>
    <property type="molecule type" value="Genomic_DNA"/>
</dbReference>
<evidence type="ECO:0000256" key="3">
    <source>
        <dbReference type="ARBA" id="ARBA00022597"/>
    </source>
</evidence>